<feature type="domain" description="Transcription factor zinc-finger" evidence="3">
    <location>
        <begin position="58"/>
        <end position="101"/>
    </location>
</feature>
<dbReference type="STRING" id="398767.Glov_3008"/>
<feature type="compositionally biased region" description="Basic and acidic residues" evidence="1">
    <location>
        <begin position="186"/>
        <end position="209"/>
    </location>
</feature>
<proteinExistence type="predicted"/>
<dbReference type="KEGG" id="glo:Glov_3008"/>
<dbReference type="HOGENOM" id="CLU_100539_0_0_7"/>
<evidence type="ECO:0000256" key="1">
    <source>
        <dbReference type="SAM" id="MobiDB-lite"/>
    </source>
</evidence>
<sequence length="241" mass="27633">MLFARTYTKKVASMARCSNCKAPLAPGSLLCAYCGNRTDVDLKGIHYYTTHENDTPRRCPRCDIKLKTLDLKLNGRFLIDRCEECLGIFFDPGELEALLEATVKHVAGIDRAGLEAINEKREPNQYPIAYIKCPVCSQLMHRVNFGARSGVIVDRCKEHGLWLDGGELRQLFEWMKLGGQLLEQQRQEQQRKEADQREKEQRQKLKGYEDEPSAFGSFSEPLRSSDPDLFEIIIKAFRFLI</sequence>
<dbReference type="Proteomes" id="UP000002420">
    <property type="component" value="Chromosome"/>
</dbReference>
<dbReference type="eggNOG" id="COG3809">
    <property type="taxonomic scope" value="Bacteria"/>
</dbReference>
<evidence type="ECO:0000259" key="2">
    <source>
        <dbReference type="Pfam" id="PF13248"/>
    </source>
</evidence>
<gene>
    <name evidence="4" type="ordered locus">Glov_3008</name>
</gene>
<organism evidence="4 5">
    <name type="scientific">Trichlorobacter lovleyi (strain ATCC BAA-1151 / DSM 17278 / SZ)</name>
    <name type="common">Geobacter lovleyi</name>
    <dbReference type="NCBI Taxonomy" id="398767"/>
    <lineage>
        <taxon>Bacteria</taxon>
        <taxon>Pseudomonadati</taxon>
        <taxon>Thermodesulfobacteriota</taxon>
        <taxon>Desulfuromonadia</taxon>
        <taxon>Geobacterales</taxon>
        <taxon>Geobacteraceae</taxon>
        <taxon>Trichlorobacter</taxon>
    </lineage>
</organism>
<feature type="domain" description="Putative zinc-ribbon" evidence="2">
    <location>
        <begin position="13"/>
        <end position="37"/>
    </location>
</feature>
<protein>
    <recommendedName>
        <fullName evidence="6">Transcription factor zinc-finger domain-containing protein</fullName>
    </recommendedName>
</protein>
<keyword evidence="5" id="KW-1185">Reference proteome</keyword>
<evidence type="ECO:0008006" key="6">
    <source>
        <dbReference type="Google" id="ProtNLM"/>
    </source>
</evidence>
<feature type="region of interest" description="Disordered" evidence="1">
    <location>
        <begin position="186"/>
        <end position="224"/>
    </location>
</feature>
<dbReference type="EMBL" id="CP001089">
    <property type="protein sequence ID" value="ACD96714.1"/>
    <property type="molecule type" value="Genomic_DNA"/>
</dbReference>
<dbReference type="Pfam" id="PF13453">
    <property type="entry name" value="Zn_ribbon_TFIIB"/>
    <property type="match status" value="2"/>
</dbReference>
<evidence type="ECO:0000313" key="5">
    <source>
        <dbReference type="Proteomes" id="UP000002420"/>
    </source>
</evidence>
<feature type="domain" description="Transcription factor zinc-finger" evidence="3">
    <location>
        <begin position="132"/>
        <end position="172"/>
    </location>
</feature>
<accession>B3E901</accession>
<dbReference type="InterPro" id="IPR059113">
    <property type="entry name" value="Znf_ribbon"/>
</dbReference>
<dbReference type="InterPro" id="IPR027392">
    <property type="entry name" value="TF_Znf"/>
</dbReference>
<dbReference type="AlphaFoldDB" id="B3E901"/>
<reference evidence="4 5" key="1">
    <citation type="submission" date="2008-05" db="EMBL/GenBank/DDBJ databases">
        <title>Complete sequence of chromosome of Geobacter lovleyi SZ.</title>
        <authorList>
            <consortium name="US DOE Joint Genome Institute"/>
            <person name="Lucas S."/>
            <person name="Copeland A."/>
            <person name="Lapidus A."/>
            <person name="Glavina del Rio T."/>
            <person name="Dalin E."/>
            <person name="Tice H."/>
            <person name="Bruce D."/>
            <person name="Goodwin L."/>
            <person name="Pitluck S."/>
            <person name="Chertkov O."/>
            <person name="Meincke L."/>
            <person name="Brettin T."/>
            <person name="Detter J.C."/>
            <person name="Han C."/>
            <person name="Tapia R."/>
            <person name="Kuske C.R."/>
            <person name="Schmutz J."/>
            <person name="Larimer F."/>
            <person name="Land M."/>
            <person name="Hauser L."/>
            <person name="Kyrpides N."/>
            <person name="Mikhailova N."/>
            <person name="Sung Y."/>
            <person name="Fletcher K.E."/>
            <person name="Ritalahti K.M."/>
            <person name="Loeffler F.E."/>
            <person name="Richardson P."/>
        </authorList>
    </citation>
    <scope>NUCLEOTIDE SEQUENCE [LARGE SCALE GENOMIC DNA]</scope>
    <source>
        <strain evidence="5">ATCC BAA-1151 / DSM 17278 / SZ</strain>
    </source>
</reference>
<evidence type="ECO:0000259" key="3">
    <source>
        <dbReference type="Pfam" id="PF13453"/>
    </source>
</evidence>
<name>B3E901_TRIL1</name>
<dbReference type="Pfam" id="PF13248">
    <property type="entry name" value="Zn_ribbon_3"/>
    <property type="match status" value="1"/>
</dbReference>
<evidence type="ECO:0000313" key="4">
    <source>
        <dbReference type="EMBL" id="ACD96714.1"/>
    </source>
</evidence>